<evidence type="ECO:0000313" key="2">
    <source>
        <dbReference type="EMBL" id="ABF57459.1"/>
    </source>
</evidence>
<evidence type="ECO:0000313" key="3">
    <source>
        <dbReference type="Proteomes" id="UP000002414"/>
    </source>
</evidence>
<dbReference type="EMBL" id="DQ499600">
    <property type="protein sequence ID" value="ABF57459.1"/>
    <property type="molecule type" value="Genomic_DNA"/>
</dbReference>
<keyword evidence="1" id="KW-0472">Membrane</keyword>
<accession>A7IY75</accession>
<dbReference type="Proteomes" id="UP000002414">
    <property type="component" value="Segment"/>
</dbReference>
<dbReference type="RefSeq" id="YP_001468906.1">
    <property type="nucleotide sequence ID" value="NC_009816.1"/>
</dbReference>
<sequence length="73" mass="7897">MVVHDKTHIHFNLLVFGLLSCCLAVLLSCCLAVLLSCCLAVLLSCCLAVLLSCLRKRLYLPKQVESMCGGSRG</sequence>
<reference evidence="2 3" key="1">
    <citation type="journal article" date="2008" name="Virology">
        <title>Genome sequence of the lytic bacteriophage P1201 from Corynebacterium glutamicum NCHU 87078: Evolutionary relationships to phages from Corynebacterineae.</title>
        <authorList>
            <person name="Chen C.L."/>
            <person name="Pan T.Y."/>
            <person name="Kan S.C."/>
            <person name="Kuan Y.C."/>
            <person name="Hong L.Y."/>
            <person name="Chiu K.R."/>
            <person name="Sheu C.S."/>
            <person name="Yang J.S."/>
            <person name="Hsu W.H."/>
            <person name="Hu H.Y."/>
        </authorList>
    </citation>
    <scope>NUCLEOTIDE SEQUENCE</scope>
</reference>
<keyword evidence="3" id="KW-1185">Reference proteome</keyword>
<dbReference type="GeneID" id="5745458"/>
<dbReference type="PROSITE" id="PS51257">
    <property type="entry name" value="PROKAR_LIPOPROTEIN"/>
    <property type="match status" value="1"/>
</dbReference>
<proteinExistence type="predicted"/>
<keyword evidence="1" id="KW-0812">Transmembrane</keyword>
<feature type="transmembrane region" description="Helical" evidence="1">
    <location>
        <begin position="9"/>
        <end position="27"/>
    </location>
</feature>
<organism evidence="2 3">
    <name type="scientific">Corynebacterium phage P1201</name>
    <dbReference type="NCBI Taxonomy" id="384848"/>
    <lineage>
        <taxon>Viruses</taxon>
        <taxon>Duplodnaviria</taxon>
        <taxon>Heunggongvirae</taxon>
        <taxon>Uroviricota</taxon>
        <taxon>Caudoviricetes</taxon>
        <taxon>Zierdtviridae</taxon>
        <taxon>Toshachvirinae</taxon>
        <taxon>Chunghsingvirus</taxon>
        <taxon>Chunghsingvirus P1201</taxon>
        <taxon>Corynebacterium virus P1201</taxon>
    </lineage>
</organism>
<dbReference type="KEGG" id="vg:5745458"/>
<name>A7IY75_9CAUD</name>
<protein>
    <submittedName>
        <fullName evidence="2">Gp4</fullName>
    </submittedName>
</protein>
<evidence type="ECO:0000256" key="1">
    <source>
        <dbReference type="SAM" id="Phobius"/>
    </source>
</evidence>
<feature type="transmembrane region" description="Helical" evidence="1">
    <location>
        <begin position="33"/>
        <end position="54"/>
    </location>
</feature>
<keyword evidence="1" id="KW-1133">Transmembrane helix</keyword>